<evidence type="ECO:0000313" key="2">
    <source>
        <dbReference type="Proteomes" id="UP000326837"/>
    </source>
</evidence>
<dbReference type="AlphaFoldDB" id="A0A5K7XG37"/>
<accession>A0A5K7XG37</accession>
<keyword evidence="2" id="KW-1185">Reference proteome</keyword>
<organism evidence="1 2">
    <name type="scientific">Lacipirellula parvula</name>
    <dbReference type="NCBI Taxonomy" id="2650471"/>
    <lineage>
        <taxon>Bacteria</taxon>
        <taxon>Pseudomonadati</taxon>
        <taxon>Planctomycetota</taxon>
        <taxon>Planctomycetia</taxon>
        <taxon>Pirellulales</taxon>
        <taxon>Lacipirellulaceae</taxon>
        <taxon>Lacipirellula</taxon>
    </lineage>
</organism>
<name>A0A5K7XG37_9BACT</name>
<gene>
    <name evidence="1" type="ORF">PLANPX_5100</name>
</gene>
<dbReference type="KEGG" id="lpav:PLANPX_5100"/>
<evidence type="ECO:0000313" key="1">
    <source>
        <dbReference type="EMBL" id="BBO35488.1"/>
    </source>
</evidence>
<dbReference type="RefSeq" id="WP_152100862.1">
    <property type="nucleotide sequence ID" value="NZ_AP021861.1"/>
</dbReference>
<proteinExistence type="predicted"/>
<sequence>MDIQRNPKSQKPQAALLGLGFDAEDGHKRITRGKNFLLAGGSQETHGMMQETAIKINERLDKAGKRLADVSVNELRDIVADIQK</sequence>
<protein>
    <submittedName>
        <fullName evidence="1">Uncharacterized protein</fullName>
    </submittedName>
</protein>
<dbReference type="EMBL" id="AP021861">
    <property type="protein sequence ID" value="BBO35488.1"/>
    <property type="molecule type" value="Genomic_DNA"/>
</dbReference>
<reference evidence="2" key="1">
    <citation type="submission" date="2019-10" db="EMBL/GenBank/DDBJ databases">
        <title>Lacipirellula parvula gen. nov., sp. nov., representing a lineage of planctomycetes widespread in freshwater anoxic habitats, and description of the family Lacipirellulaceae.</title>
        <authorList>
            <person name="Dedysh S.N."/>
            <person name="Kulichevskaya I.S."/>
            <person name="Beletsky A.V."/>
            <person name="Rakitin A.L."/>
            <person name="Mardanov A.V."/>
            <person name="Ivanova A.A."/>
            <person name="Saltykova V.X."/>
            <person name="Rijpstra W.I.C."/>
            <person name="Sinninghe Damste J.S."/>
            <person name="Ravin N.V."/>
        </authorList>
    </citation>
    <scope>NUCLEOTIDE SEQUENCE [LARGE SCALE GENOMIC DNA]</scope>
    <source>
        <strain evidence="2">PX69</strain>
    </source>
</reference>
<dbReference type="Proteomes" id="UP000326837">
    <property type="component" value="Chromosome"/>
</dbReference>